<accession>A0ABV9P285</accession>
<proteinExistence type="predicted"/>
<sequence>MNLFKKLFNKETHFDFNSLENSEKYNPSQKTVIIISGSIPTFDRDSGSNRLKEIILAYLEINYNCILCYNTSDDDENYTRFFKDQNVILFSELKNKKKTISFLKSSFNIDYVWFYGPNSLKKHFKNFIKIVPKSKTIYDMVDIHFLRYKRAIELDPKRISLRKRYKKYFKIETNLAKKTDLIIAISEQEKEIMSSYIDKNKIITISNIHYPKIDLQKTLSFENRKNVLFIGSAHTPNIDALHFLNEKIMPLVWEKIPNLKVDIIGNLDKEITDINHPNMVFHGYVPEIESFFNSAKFMIAPLRYGAGVKGKIGQSFEYYLPLVTTKIGAEGMFLKHNENALIADNAEDFANEIISLYENKELWLKLQSHSEDSLKPFSREILKETLIKI</sequence>
<dbReference type="PANTHER" id="PTHR12526:SF630">
    <property type="entry name" value="GLYCOSYLTRANSFERASE"/>
    <property type="match status" value="1"/>
</dbReference>
<dbReference type="CDD" id="cd03801">
    <property type="entry name" value="GT4_PimA-like"/>
    <property type="match status" value="1"/>
</dbReference>
<dbReference type="Pfam" id="PF13692">
    <property type="entry name" value="Glyco_trans_1_4"/>
    <property type="match status" value="1"/>
</dbReference>
<dbReference type="Gene3D" id="3.40.50.2000">
    <property type="entry name" value="Glycogen Phosphorylase B"/>
    <property type="match status" value="1"/>
</dbReference>
<gene>
    <name evidence="1" type="ORF">ACFO3U_06910</name>
</gene>
<name>A0ABV9P285_9FLAO</name>
<reference evidence="2" key="1">
    <citation type="journal article" date="2019" name="Int. J. Syst. Evol. Microbiol.">
        <title>The Global Catalogue of Microorganisms (GCM) 10K type strain sequencing project: providing services to taxonomists for standard genome sequencing and annotation.</title>
        <authorList>
            <consortium name="The Broad Institute Genomics Platform"/>
            <consortium name="The Broad Institute Genome Sequencing Center for Infectious Disease"/>
            <person name="Wu L."/>
            <person name="Ma J."/>
        </authorList>
    </citation>
    <scope>NUCLEOTIDE SEQUENCE [LARGE SCALE GENOMIC DNA]</scope>
    <source>
        <strain evidence="2">CCUG 50349</strain>
    </source>
</reference>
<dbReference type="SUPFAM" id="SSF53756">
    <property type="entry name" value="UDP-Glycosyltransferase/glycogen phosphorylase"/>
    <property type="match status" value="1"/>
</dbReference>
<comment type="caution">
    <text evidence="1">The sequence shown here is derived from an EMBL/GenBank/DDBJ whole genome shotgun (WGS) entry which is preliminary data.</text>
</comment>
<dbReference type="RefSeq" id="WP_379739686.1">
    <property type="nucleotide sequence ID" value="NZ_JBHSGW010000004.1"/>
</dbReference>
<keyword evidence="2" id="KW-1185">Reference proteome</keyword>
<organism evidence="1 2">
    <name type="scientific">Flavobacterium ponti</name>
    <dbReference type="NCBI Taxonomy" id="665133"/>
    <lineage>
        <taxon>Bacteria</taxon>
        <taxon>Pseudomonadati</taxon>
        <taxon>Bacteroidota</taxon>
        <taxon>Flavobacteriia</taxon>
        <taxon>Flavobacteriales</taxon>
        <taxon>Flavobacteriaceae</taxon>
        <taxon>Flavobacterium</taxon>
    </lineage>
</organism>
<evidence type="ECO:0000313" key="2">
    <source>
        <dbReference type="Proteomes" id="UP001595885"/>
    </source>
</evidence>
<dbReference type="Proteomes" id="UP001595885">
    <property type="component" value="Unassembled WGS sequence"/>
</dbReference>
<dbReference type="EMBL" id="JBHSGW010000004">
    <property type="protein sequence ID" value="MFC4739722.1"/>
    <property type="molecule type" value="Genomic_DNA"/>
</dbReference>
<protein>
    <submittedName>
        <fullName evidence="1">Glycosyltransferase</fullName>
    </submittedName>
</protein>
<evidence type="ECO:0000313" key="1">
    <source>
        <dbReference type="EMBL" id="MFC4739722.1"/>
    </source>
</evidence>
<dbReference type="PANTHER" id="PTHR12526">
    <property type="entry name" value="GLYCOSYLTRANSFERASE"/>
    <property type="match status" value="1"/>
</dbReference>